<evidence type="ECO:0000313" key="2">
    <source>
        <dbReference type="Proteomes" id="UP001177021"/>
    </source>
</evidence>
<name>A0ACB0KEB8_TRIPR</name>
<reference evidence="1" key="1">
    <citation type="submission" date="2023-10" db="EMBL/GenBank/DDBJ databases">
        <authorList>
            <person name="Rodriguez Cubillos JULIANA M."/>
            <person name="De Vega J."/>
        </authorList>
    </citation>
    <scope>NUCLEOTIDE SEQUENCE</scope>
</reference>
<dbReference type="Proteomes" id="UP001177021">
    <property type="component" value="Unassembled WGS sequence"/>
</dbReference>
<dbReference type="EMBL" id="CASHSV030000206">
    <property type="protein sequence ID" value="CAJ2654876.1"/>
    <property type="molecule type" value="Genomic_DNA"/>
</dbReference>
<proteinExistence type="predicted"/>
<comment type="caution">
    <text evidence="1">The sequence shown here is derived from an EMBL/GenBank/DDBJ whole genome shotgun (WGS) entry which is preliminary data.</text>
</comment>
<protein>
    <submittedName>
        <fullName evidence="1">Uncharacterized protein</fullName>
    </submittedName>
</protein>
<gene>
    <name evidence="1" type="ORF">MILVUS5_LOCUS21924</name>
</gene>
<accession>A0ACB0KEB8</accession>
<organism evidence="1 2">
    <name type="scientific">Trifolium pratense</name>
    <name type="common">Red clover</name>
    <dbReference type="NCBI Taxonomy" id="57577"/>
    <lineage>
        <taxon>Eukaryota</taxon>
        <taxon>Viridiplantae</taxon>
        <taxon>Streptophyta</taxon>
        <taxon>Embryophyta</taxon>
        <taxon>Tracheophyta</taxon>
        <taxon>Spermatophyta</taxon>
        <taxon>Magnoliopsida</taxon>
        <taxon>eudicotyledons</taxon>
        <taxon>Gunneridae</taxon>
        <taxon>Pentapetalae</taxon>
        <taxon>rosids</taxon>
        <taxon>fabids</taxon>
        <taxon>Fabales</taxon>
        <taxon>Fabaceae</taxon>
        <taxon>Papilionoideae</taxon>
        <taxon>50 kb inversion clade</taxon>
        <taxon>NPAAA clade</taxon>
        <taxon>Hologalegina</taxon>
        <taxon>IRL clade</taxon>
        <taxon>Trifolieae</taxon>
        <taxon>Trifolium</taxon>
    </lineage>
</organism>
<sequence length="66" mass="7601">MYLGEIVRRALLKMAEEAEFFGDTVPPKLKKPFILKRLIFPVNLLVIVQNQHMNVLFGSAMIRICV</sequence>
<keyword evidence="2" id="KW-1185">Reference proteome</keyword>
<evidence type="ECO:0000313" key="1">
    <source>
        <dbReference type="EMBL" id="CAJ2654876.1"/>
    </source>
</evidence>